<dbReference type="InterPro" id="IPR016667">
    <property type="entry name" value="Caps_polysacc_synth_CpsB/CapC"/>
</dbReference>
<keyword evidence="3 5" id="KW-0904">Protein phosphatase</keyword>
<dbReference type="GO" id="GO:0004725">
    <property type="term" value="F:protein tyrosine phosphatase activity"/>
    <property type="evidence" value="ECO:0007669"/>
    <property type="project" value="UniProtKB-UniRule"/>
</dbReference>
<reference evidence="6 9" key="2">
    <citation type="submission" date="2021-01" db="EMBL/GenBank/DDBJ databases">
        <title>FDA dAtabase for Regulatory Grade micrObial Sequences (FDA-ARGOS): Supporting development and validation of Infectious Disease Dx tests.</title>
        <authorList>
            <person name="Sproer C."/>
            <person name="Gronow S."/>
            <person name="Severitt S."/>
            <person name="Schroder I."/>
            <person name="Tallon L."/>
            <person name="Sadzewicz L."/>
            <person name="Zhao X."/>
            <person name="Boylan J."/>
            <person name="Ott S."/>
            <person name="Bowen H."/>
            <person name="Vavikolanu K."/>
            <person name="Mehta A."/>
            <person name="Aluvathingal J."/>
            <person name="Nadendla S."/>
            <person name="Lowell S."/>
            <person name="Myers T."/>
            <person name="Yan Y."/>
            <person name="Sichtig H."/>
        </authorList>
    </citation>
    <scope>NUCLEOTIDE SEQUENCE [LARGE SCALE GENOMIC DNA]</scope>
    <source>
        <strain evidence="6 9">FDAARGOS_1148</strain>
    </source>
</reference>
<dbReference type="Proteomes" id="UP000293854">
    <property type="component" value="Unassembled WGS sequence"/>
</dbReference>
<dbReference type="EMBL" id="CP068073">
    <property type="protein sequence ID" value="QQS83205.1"/>
    <property type="molecule type" value="Genomic_DNA"/>
</dbReference>
<dbReference type="EC" id="3.1.3.48" evidence="5"/>
<comment type="similarity">
    <text evidence="1 5">Belongs to the metallo-dependent hydrolases superfamily. CpsB/CapC family.</text>
</comment>
<evidence type="ECO:0000256" key="5">
    <source>
        <dbReference type="PIRNR" id="PIRNR016557"/>
    </source>
</evidence>
<gene>
    <name evidence="7" type="ORF">EIG99_06785</name>
    <name evidence="6" type="ORF">I6J05_02455</name>
</gene>
<dbReference type="PIRSF" id="PIRSF016557">
    <property type="entry name" value="Caps_synth_CpsB"/>
    <property type="match status" value="1"/>
</dbReference>
<evidence type="ECO:0000313" key="7">
    <source>
        <dbReference type="EMBL" id="RZI02239.1"/>
    </source>
</evidence>
<evidence type="ECO:0000256" key="3">
    <source>
        <dbReference type="ARBA" id="ARBA00022912"/>
    </source>
</evidence>
<dbReference type="OrthoDB" id="9788539at2"/>
<comment type="catalytic activity">
    <reaction evidence="4 5">
        <text>O-phospho-L-tyrosyl-[protein] + H2O = L-tyrosyl-[protein] + phosphate</text>
        <dbReference type="Rhea" id="RHEA:10684"/>
        <dbReference type="Rhea" id="RHEA-COMP:10136"/>
        <dbReference type="Rhea" id="RHEA-COMP:20101"/>
        <dbReference type="ChEBI" id="CHEBI:15377"/>
        <dbReference type="ChEBI" id="CHEBI:43474"/>
        <dbReference type="ChEBI" id="CHEBI:46858"/>
        <dbReference type="ChEBI" id="CHEBI:61978"/>
        <dbReference type="EC" id="3.1.3.48"/>
    </reaction>
</comment>
<dbReference type="PANTHER" id="PTHR39181:SF1">
    <property type="entry name" value="TYROSINE-PROTEIN PHOSPHATASE YWQE"/>
    <property type="match status" value="1"/>
</dbReference>
<keyword evidence="9" id="KW-1185">Reference proteome</keyword>
<evidence type="ECO:0000256" key="1">
    <source>
        <dbReference type="ARBA" id="ARBA00005750"/>
    </source>
</evidence>
<dbReference type="PANTHER" id="PTHR39181">
    <property type="entry name" value="TYROSINE-PROTEIN PHOSPHATASE YWQE"/>
    <property type="match status" value="1"/>
</dbReference>
<dbReference type="EMBL" id="RQTE01000113">
    <property type="protein sequence ID" value="RZI02239.1"/>
    <property type="molecule type" value="Genomic_DNA"/>
</dbReference>
<dbReference type="Proteomes" id="UP000595942">
    <property type="component" value="Chromosome"/>
</dbReference>
<evidence type="ECO:0000313" key="9">
    <source>
        <dbReference type="Proteomes" id="UP000595942"/>
    </source>
</evidence>
<evidence type="ECO:0000256" key="2">
    <source>
        <dbReference type="ARBA" id="ARBA00022801"/>
    </source>
</evidence>
<dbReference type="GO" id="GO:0030145">
    <property type="term" value="F:manganese ion binding"/>
    <property type="evidence" value="ECO:0007669"/>
    <property type="project" value="UniProtKB-UniRule"/>
</dbReference>
<dbReference type="AlphaFoldDB" id="A0A143P919"/>
<dbReference type="InterPro" id="IPR016195">
    <property type="entry name" value="Pol/histidinol_Pase-like"/>
</dbReference>
<dbReference type="Pfam" id="PF19567">
    <property type="entry name" value="CpsB_CapC"/>
    <property type="match status" value="1"/>
</dbReference>
<dbReference type="Gene3D" id="3.20.20.140">
    <property type="entry name" value="Metal-dependent hydrolases"/>
    <property type="match status" value="1"/>
</dbReference>
<name>A0A143P919_9STAP</name>
<evidence type="ECO:0000256" key="4">
    <source>
        <dbReference type="ARBA" id="ARBA00051722"/>
    </source>
</evidence>
<reference evidence="7 8" key="1">
    <citation type="submission" date="2018-11" db="EMBL/GenBank/DDBJ databases">
        <title>Genomic profiling of Staphylococcus species from a Poultry farm system in KwaZulu-Natal, South Africa.</title>
        <authorList>
            <person name="Amoako D.G."/>
            <person name="Somboro A.M."/>
            <person name="Abia A.L.K."/>
            <person name="Bester L.A."/>
            <person name="Essack S.Y."/>
        </authorList>
    </citation>
    <scope>NUCLEOTIDE SEQUENCE [LARGE SCALE GENOMIC DNA]</scope>
    <source>
        <strain evidence="7 8">SA11</strain>
    </source>
</reference>
<proteinExistence type="inferred from homology"/>
<protein>
    <recommendedName>
        <fullName evidence="5">Tyrosine-protein phosphatase</fullName>
        <ecNumber evidence="5">3.1.3.48</ecNumber>
    </recommendedName>
</protein>
<keyword evidence="2 5" id="KW-0378">Hydrolase</keyword>
<accession>A0A143P919</accession>
<evidence type="ECO:0000313" key="8">
    <source>
        <dbReference type="Proteomes" id="UP000293854"/>
    </source>
</evidence>
<dbReference type="KEGG" id="scv:A4G25_03265"/>
<sequence>MIDMHSHILINVDDGAQNNKEAIQLIQQAKDEGITGIIATPHFTSHYFNTFEKVELKIKELCNLKKIEQLKVKIYPGQEVRISENLIDHIQNGNIKGLNHSHYLLIEFPPNEIPDYTQSIFSELQEMGYVPIIAHPERNQAIMQDMNLLFELVSAGALSQLTSSSLEGYFGKALQKASIEMMECNLVHFIASDAHHLEYRPFIMQSLFEKKRLIKLQPQMSELIQNAEAIIHNQTIKRKTPLLPGKNGSFRKFRFFNN</sequence>
<organism evidence="7 8">
    <name type="scientific">Staphylococcus condimenti</name>
    <dbReference type="NCBI Taxonomy" id="70255"/>
    <lineage>
        <taxon>Bacteria</taxon>
        <taxon>Bacillati</taxon>
        <taxon>Bacillota</taxon>
        <taxon>Bacilli</taxon>
        <taxon>Bacillales</taxon>
        <taxon>Staphylococcaceae</taxon>
        <taxon>Staphylococcus</taxon>
    </lineage>
</organism>
<evidence type="ECO:0000313" key="6">
    <source>
        <dbReference type="EMBL" id="QQS83205.1"/>
    </source>
</evidence>
<dbReference type="SUPFAM" id="SSF89550">
    <property type="entry name" value="PHP domain-like"/>
    <property type="match status" value="1"/>
</dbReference>